<organism evidence="2 3">
    <name type="scientific">Bimuria novae-zelandiae CBS 107.79</name>
    <dbReference type="NCBI Taxonomy" id="1447943"/>
    <lineage>
        <taxon>Eukaryota</taxon>
        <taxon>Fungi</taxon>
        <taxon>Dikarya</taxon>
        <taxon>Ascomycota</taxon>
        <taxon>Pezizomycotina</taxon>
        <taxon>Dothideomycetes</taxon>
        <taxon>Pleosporomycetidae</taxon>
        <taxon>Pleosporales</taxon>
        <taxon>Massarineae</taxon>
        <taxon>Didymosphaeriaceae</taxon>
        <taxon>Bimuria</taxon>
    </lineage>
</organism>
<dbReference type="EMBL" id="ML976757">
    <property type="protein sequence ID" value="KAF1965700.1"/>
    <property type="molecule type" value="Genomic_DNA"/>
</dbReference>
<name>A0A6A5UMV0_9PLEO</name>
<evidence type="ECO:0000313" key="2">
    <source>
        <dbReference type="EMBL" id="KAF1965700.1"/>
    </source>
</evidence>
<feature type="chain" id="PRO_5025692571" description="BZIP domain-containing protein" evidence="1">
    <location>
        <begin position="18"/>
        <end position="120"/>
    </location>
</feature>
<proteinExistence type="predicted"/>
<feature type="signal peptide" evidence="1">
    <location>
        <begin position="1"/>
        <end position="17"/>
    </location>
</feature>
<evidence type="ECO:0000256" key="1">
    <source>
        <dbReference type="SAM" id="SignalP"/>
    </source>
</evidence>
<accession>A0A6A5UMV0</accession>
<dbReference type="AlphaFoldDB" id="A0A6A5UMV0"/>
<keyword evidence="3" id="KW-1185">Reference proteome</keyword>
<sequence length="120" mass="14038">MCASSGLWLHFILFLLGKRNDSEFSPVPCRFCSAPNFSTAERMRRSRSRLAHERRNQKTEERVTAILSRQTLTLQLREFNGREHQKHVPTNATRSKFLSVFHHRPRFQSAIQCARSPRVS</sequence>
<protein>
    <recommendedName>
        <fullName evidence="4">BZIP domain-containing protein</fullName>
    </recommendedName>
</protein>
<dbReference type="Proteomes" id="UP000800036">
    <property type="component" value="Unassembled WGS sequence"/>
</dbReference>
<gene>
    <name evidence="2" type="ORF">BU23DRAFT_18438</name>
</gene>
<keyword evidence="1" id="KW-0732">Signal</keyword>
<reference evidence="2" key="1">
    <citation type="journal article" date="2020" name="Stud. Mycol.">
        <title>101 Dothideomycetes genomes: a test case for predicting lifestyles and emergence of pathogens.</title>
        <authorList>
            <person name="Haridas S."/>
            <person name="Albert R."/>
            <person name="Binder M."/>
            <person name="Bloem J."/>
            <person name="Labutti K."/>
            <person name="Salamov A."/>
            <person name="Andreopoulos B."/>
            <person name="Baker S."/>
            <person name="Barry K."/>
            <person name="Bills G."/>
            <person name="Bluhm B."/>
            <person name="Cannon C."/>
            <person name="Castanera R."/>
            <person name="Culley D."/>
            <person name="Daum C."/>
            <person name="Ezra D."/>
            <person name="Gonzalez J."/>
            <person name="Henrissat B."/>
            <person name="Kuo A."/>
            <person name="Liang C."/>
            <person name="Lipzen A."/>
            <person name="Lutzoni F."/>
            <person name="Magnuson J."/>
            <person name="Mondo S."/>
            <person name="Nolan M."/>
            <person name="Ohm R."/>
            <person name="Pangilinan J."/>
            <person name="Park H.-J."/>
            <person name="Ramirez L."/>
            <person name="Alfaro M."/>
            <person name="Sun H."/>
            <person name="Tritt A."/>
            <person name="Yoshinaga Y."/>
            <person name="Zwiers L.-H."/>
            <person name="Turgeon B."/>
            <person name="Goodwin S."/>
            <person name="Spatafora J."/>
            <person name="Crous P."/>
            <person name="Grigoriev I."/>
        </authorList>
    </citation>
    <scope>NUCLEOTIDE SEQUENCE</scope>
    <source>
        <strain evidence="2">CBS 107.79</strain>
    </source>
</reference>
<evidence type="ECO:0000313" key="3">
    <source>
        <dbReference type="Proteomes" id="UP000800036"/>
    </source>
</evidence>
<evidence type="ECO:0008006" key="4">
    <source>
        <dbReference type="Google" id="ProtNLM"/>
    </source>
</evidence>